<evidence type="ECO:0000256" key="2">
    <source>
        <dbReference type="ARBA" id="ARBA00010065"/>
    </source>
</evidence>
<dbReference type="Pfam" id="PF00795">
    <property type="entry name" value="CN_hydrolase"/>
    <property type="match status" value="1"/>
</dbReference>
<dbReference type="InterPro" id="IPR003010">
    <property type="entry name" value="C-N_Hydrolase"/>
</dbReference>
<dbReference type="EMBL" id="BAND01000056">
    <property type="protein sequence ID" value="GAJ29238.1"/>
    <property type="molecule type" value="Genomic_DNA"/>
</dbReference>
<comment type="similarity">
    <text evidence="2 9">Belongs to the CN hydrolase family. Apolipoprotein N-acyltransferase subfamily.</text>
</comment>
<feature type="transmembrane region" description="Helical" evidence="9">
    <location>
        <begin position="189"/>
        <end position="209"/>
    </location>
</feature>
<dbReference type="EC" id="2.3.1.269" evidence="9"/>
<dbReference type="Proteomes" id="UP000019760">
    <property type="component" value="Unassembled WGS sequence"/>
</dbReference>
<evidence type="ECO:0000313" key="12">
    <source>
        <dbReference type="Proteomes" id="UP000019760"/>
    </source>
</evidence>
<dbReference type="InterPro" id="IPR045378">
    <property type="entry name" value="LNT_N"/>
</dbReference>
<evidence type="ECO:0000259" key="10">
    <source>
        <dbReference type="PROSITE" id="PS50263"/>
    </source>
</evidence>
<feature type="transmembrane region" description="Helical" evidence="9">
    <location>
        <begin position="163"/>
        <end position="184"/>
    </location>
</feature>
<reference evidence="12" key="1">
    <citation type="journal article" date="2014" name="FEMS Microbiol. Lett.">
        <title>Draft Genomic DNA Sequence of the Facultatively Methylotrophic Bacterium Acidomonas methanolica type strain MB58.</title>
        <authorList>
            <person name="Higashiura N."/>
            <person name="Hadano H."/>
            <person name="Hirakawa H."/>
            <person name="Matsutani M."/>
            <person name="Takabe S."/>
            <person name="Matsushita K."/>
            <person name="Azuma Y."/>
        </authorList>
    </citation>
    <scope>NUCLEOTIDE SEQUENCE [LARGE SCALE GENOMIC DNA]</scope>
    <source>
        <strain evidence="12">MB58</strain>
    </source>
</reference>
<dbReference type="GO" id="GO:0005886">
    <property type="term" value="C:plasma membrane"/>
    <property type="evidence" value="ECO:0007669"/>
    <property type="project" value="UniProtKB-SubCell"/>
</dbReference>
<keyword evidence="12" id="KW-1185">Reference proteome</keyword>
<feature type="transmembrane region" description="Helical" evidence="9">
    <location>
        <begin position="12"/>
        <end position="42"/>
    </location>
</feature>
<keyword evidence="5 9" id="KW-0812">Transmembrane</keyword>
<evidence type="ECO:0000313" key="11">
    <source>
        <dbReference type="EMBL" id="GAJ29238.1"/>
    </source>
</evidence>
<feature type="transmembrane region" description="Helical" evidence="9">
    <location>
        <begin position="85"/>
        <end position="109"/>
    </location>
</feature>
<comment type="caution">
    <text evidence="11">The sequence shown here is derived from an EMBL/GenBank/DDBJ whole genome shotgun (WGS) entry which is preliminary data.</text>
</comment>
<feature type="transmembrane region" description="Helical" evidence="9">
    <location>
        <begin position="54"/>
        <end position="73"/>
    </location>
</feature>
<evidence type="ECO:0000256" key="8">
    <source>
        <dbReference type="ARBA" id="ARBA00023315"/>
    </source>
</evidence>
<dbReference type="NCBIfam" id="TIGR00546">
    <property type="entry name" value="lnt"/>
    <property type="match status" value="1"/>
</dbReference>
<comment type="pathway">
    <text evidence="9">Protein modification; lipoprotein biosynthesis (N-acyl transfer).</text>
</comment>
<evidence type="ECO:0000256" key="9">
    <source>
        <dbReference type="HAMAP-Rule" id="MF_01148"/>
    </source>
</evidence>
<feature type="transmembrane region" description="Helical" evidence="9">
    <location>
        <begin position="479"/>
        <end position="497"/>
    </location>
</feature>
<dbReference type="RefSeq" id="WP_132127071.1">
    <property type="nucleotide sequence ID" value="NZ_BAND01000056.1"/>
</dbReference>
<name>A0A023D510_ACIMT</name>
<proteinExistence type="inferred from homology"/>
<dbReference type="PANTHER" id="PTHR38686:SF1">
    <property type="entry name" value="APOLIPOPROTEIN N-ACYLTRANSFERASE"/>
    <property type="match status" value="1"/>
</dbReference>
<dbReference type="UniPathway" id="UPA00666"/>
<dbReference type="HAMAP" id="MF_01148">
    <property type="entry name" value="Lnt"/>
    <property type="match status" value="1"/>
</dbReference>
<comment type="catalytic activity">
    <reaction evidence="9">
        <text>N-terminal S-1,2-diacyl-sn-glyceryl-L-cysteinyl-[lipoprotein] + a glycerophospholipid = N-acyl-S-1,2-diacyl-sn-glyceryl-L-cysteinyl-[lipoprotein] + a 2-acyl-sn-glycero-3-phospholipid + H(+)</text>
        <dbReference type="Rhea" id="RHEA:48228"/>
        <dbReference type="Rhea" id="RHEA-COMP:14681"/>
        <dbReference type="Rhea" id="RHEA-COMP:14684"/>
        <dbReference type="ChEBI" id="CHEBI:15378"/>
        <dbReference type="ChEBI" id="CHEBI:136912"/>
        <dbReference type="ChEBI" id="CHEBI:140656"/>
        <dbReference type="ChEBI" id="CHEBI:140657"/>
        <dbReference type="ChEBI" id="CHEBI:140660"/>
        <dbReference type="EC" id="2.3.1.269"/>
    </reaction>
</comment>
<dbReference type="Gene3D" id="3.60.110.10">
    <property type="entry name" value="Carbon-nitrogen hydrolase"/>
    <property type="match status" value="1"/>
</dbReference>
<dbReference type="PROSITE" id="PS50263">
    <property type="entry name" value="CN_HYDROLASE"/>
    <property type="match status" value="1"/>
</dbReference>
<gene>
    <name evidence="9" type="primary">lnt</name>
    <name evidence="11" type="ORF">Amme_056_009</name>
</gene>
<dbReference type="Pfam" id="PF20154">
    <property type="entry name" value="LNT_N"/>
    <property type="match status" value="1"/>
</dbReference>
<evidence type="ECO:0000256" key="3">
    <source>
        <dbReference type="ARBA" id="ARBA00022475"/>
    </source>
</evidence>
<comment type="function">
    <text evidence="9">Catalyzes the phospholipid dependent N-acylation of the N-terminal cysteine of apolipoprotein, the last step in lipoprotein maturation.</text>
</comment>
<protein>
    <recommendedName>
        <fullName evidence="9">Apolipoprotein N-acyltransferase</fullName>
        <shortName evidence="9">ALP N-acyltransferase</shortName>
        <ecNumber evidence="9">2.3.1.269</ecNumber>
    </recommendedName>
</protein>
<comment type="subcellular location">
    <subcellularLocation>
        <location evidence="1 9">Cell membrane</location>
        <topology evidence="1 9">Multi-pass membrane protein</topology>
    </subcellularLocation>
</comment>
<keyword evidence="6 9" id="KW-1133">Transmembrane helix</keyword>
<keyword evidence="8 9" id="KW-0012">Acyltransferase</keyword>
<sequence>MTLPWRGWRLALALILAGAVSAAAFPPVYALPLLALGLLFLYRCAEDAASGWKAALYGFWWGWGFNTAGLYWLTNAILTRVHDFWWALPLAAPGCALILAPFSAVPAALCRRVAPGWPRVLLFAGIWSLGDMGKVYLFTGFPWNPPGSTLEFPGLVGDWLIQPAAWIGVDGMTLAVLLGCLLVWQSRRWALGVACVAVLWGGFGAWRLAHLHPLPVTLPAVALVQGNVPEGEILDRADAVAVFRRYLDLTRQGVAEARAKAGAEGRGRSVLYVWPESSFPGLLDEDEVARHMIAEAADGANGVVGSARGDARGRYYNSAFALAPDGTILGVYDKSTLVPFGEYAPRFVPVKLVPGVLTPGRGPIRWDFAGFGGVGPMVCYEVIFPGRVIGDRRPDWLLNITNDAWFGDSAGPRQHLATARMRAVEQGVPVVQDANTGVTAIFDGAGRQVAALGWGKAGVLTALLPAPLPETFFGRHGRATPVALALLCIGMAALGSFRRRL</sequence>
<evidence type="ECO:0000256" key="4">
    <source>
        <dbReference type="ARBA" id="ARBA00022679"/>
    </source>
</evidence>
<organism evidence="11 12">
    <name type="scientific">Acidomonas methanolica NBRC 104435</name>
    <dbReference type="NCBI Taxonomy" id="1231351"/>
    <lineage>
        <taxon>Bacteria</taxon>
        <taxon>Pseudomonadati</taxon>
        <taxon>Pseudomonadota</taxon>
        <taxon>Alphaproteobacteria</taxon>
        <taxon>Acetobacterales</taxon>
        <taxon>Acetobacteraceae</taxon>
        <taxon>Acidomonas</taxon>
    </lineage>
</organism>
<dbReference type="PANTHER" id="PTHR38686">
    <property type="entry name" value="APOLIPOPROTEIN N-ACYLTRANSFERASE"/>
    <property type="match status" value="1"/>
</dbReference>
<feature type="domain" description="CN hydrolase" evidence="10">
    <location>
        <begin position="224"/>
        <end position="466"/>
    </location>
</feature>
<dbReference type="InterPro" id="IPR004563">
    <property type="entry name" value="Apolipo_AcylTrfase"/>
</dbReference>
<feature type="transmembrane region" description="Helical" evidence="9">
    <location>
        <begin position="121"/>
        <end position="143"/>
    </location>
</feature>
<keyword evidence="4 9" id="KW-0808">Transferase</keyword>
<keyword evidence="7 9" id="KW-0472">Membrane</keyword>
<evidence type="ECO:0000256" key="1">
    <source>
        <dbReference type="ARBA" id="ARBA00004651"/>
    </source>
</evidence>
<dbReference type="GO" id="GO:0042158">
    <property type="term" value="P:lipoprotein biosynthetic process"/>
    <property type="evidence" value="ECO:0007669"/>
    <property type="project" value="UniProtKB-UniRule"/>
</dbReference>
<evidence type="ECO:0000256" key="5">
    <source>
        <dbReference type="ARBA" id="ARBA00022692"/>
    </source>
</evidence>
<accession>A0A023D510</accession>
<dbReference type="AlphaFoldDB" id="A0A023D510"/>
<dbReference type="OrthoDB" id="9804277at2"/>
<reference evidence="11 12" key="2">
    <citation type="journal article" date="2014" name="FEMS Microbiol. Lett.">
        <title>Draft genomic DNA sequence of the facultatively methylotrophic bacterium Acidomonas methanolica type strain MB58.</title>
        <authorList>
            <person name="Higashiura N."/>
            <person name="Hadano H."/>
            <person name="Hirakawa H."/>
            <person name="Matsutani M."/>
            <person name="Takabe S."/>
            <person name="Matsushita K."/>
            <person name="Azuma Y."/>
        </authorList>
    </citation>
    <scope>NUCLEOTIDE SEQUENCE [LARGE SCALE GENOMIC DNA]</scope>
    <source>
        <strain evidence="11 12">MB58</strain>
    </source>
</reference>
<dbReference type="GO" id="GO:0016410">
    <property type="term" value="F:N-acyltransferase activity"/>
    <property type="evidence" value="ECO:0007669"/>
    <property type="project" value="UniProtKB-UniRule"/>
</dbReference>
<keyword evidence="3 9" id="KW-1003">Cell membrane</keyword>
<dbReference type="SUPFAM" id="SSF56317">
    <property type="entry name" value="Carbon-nitrogen hydrolase"/>
    <property type="match status" value="1"/>
</dbReference>
<dbReference type="CDD" id="cd07571">
    <property type="entry name" value="ALP_N-acyl_transferase"/>
    <property type="match status" value="1"/>
</dbReference>
<dbReference type="InterPro" id="IPR036526">
    <property type="entry name" value="C-N_Hydrolase_sf"/>
</dbReference>
<evidence type="ECO:0000256" key="6">
    <source>
        <dbReference type="ARBA" id="ARBA00022989"/>
    </source>
</evidence>
<evidence type="ECO:0000256" key="7">
    <source>
        <dbReference type="ARBA" id="ARBA00023136"/>
    </source>
</evidence>
<keyword evidence="11" id="KW-0449">Lipoprotein</keyword>